<dbReference type="Pfam" id="PF07484">
    <property type="entry name" value="Collar"/>
    <property type="match status" value="1"/>
</dbReference>
<sequence length="186" mass="19329">MSSPFVAEIRMFAGNFAPTGWAMCNGQLLPISQNTALFSLLGTYYGGDGKSTFALPDLQGGSPIGQGDGAGLSSRFLGEMSGSSNVTLIQSEIPLHSHSFNVSNNDADTTGNGATPTNQYLAKGAYDDGSNNGVIAYYSAANANPNVAMSPFASTIAGSSFPHNNMMPYLTVLFIIALQGVFPARP</sequence>
<accession>A0ABU0ING5</accession>
<comment type="caution">
    <text evidence="2">The sequence shown here is derived from an EMBL/GenBank/DDBJ whole genome shotgun (WGS) entry which is preliminary data.</text>
</comment>
<protein>
    <submittedName>
        <fullName evidence="2">Microcystin-dependent protein</fullName>
    </submittedName>
</protein>
<dbReference type="InterPro" id="IPR011083">
    <property type="entry name" value="Phage_tail_collar_dom"/>
</dbReference>
<reference evidence="2 3" key="1">
    <citation type="submission" date="2023-07" db="EMBL/GenBank/DDBJ databases">
        <title>Genomic Encyclopedia of Type Strains, Phase IV (KMG-IV): sequencing the most valuable type-strain genomes for metagenomic binning, comparative biology and taxonomic classification.</title>
        <authorList>
            <person name="Goeker M."/>
        </authorList>
    </citation>
    <scope>NUCLEOTIDE SEQUENCE [LARGE SCALE GENOMIC DNA]</scope>
    <source>
        <strain evidence="2 3">DSM 18695</strain>
    </source>
</reference>
<dbReference type="Gene3D" id="3.90.1340.10">
    <property type="entry name" value="Phage tail collar domain"/>
    <property type="match status" value="1"/>
</dbReference>
<name>A0ABU0ING5_9CAUL</name>
<dbReference type="EMBL" id="JAUSVS010000002">
    <property type="protein sequence ID" value="MDQ0463541.1"/>
    <property type="molecule type" value="Genomic_DNA"/>
</dbReference>
<evidence type="ECO:0000313" key="3">
    <source>
        <dbReference type="Proteomes" id="UP001228905"/>
    </source>
</evidence>
<gene>
    <name evidence="2" type="ORF">QO010_001312</name>
</gene>
<proteinExistence type="predicted"/>
<dbReference type="InterPro" id="IPR037053">
    <property type="entry name" value="Phage_tail_collar_dom_sf"/>
</dbReference>
<dbReference type="Proteomes" id="UP001228905">
    <property type="component" value="Unassembled WGS sequence"/>
</dbReference>
<evidence type="ECO:0000313" key="2">
    <source>
        <dbReference type="EMBL" id="MDQ0463541.1"/>
    </source>
</evidence>
<organism evidence="2 3">
    <name type="scientific">Caulobacter ginsengisoli</name>
    <dbReference type="NCBI Taxonomy" id="400775"/>
    <lineage>
        <taxon>Bacteria</taxon>
        <taxon>Pseudomonadati</taxon>
        <taxon>Pseudomonadota</taxon>
        <taxon>Alphaproteobacteria</taxon>
        <taxon>Caulobacterales</taxon>
        <taxon>Caulobacteraceae</taxon>
        <taxon>Caulobacter</taxon>
    </lineage>
</organism>
<keyword evidence="3" id="KW-1185">Reference proteome</keyword>
<feature type="domain" description="Phage tail collar" evidence="1">
    <location>
        <begin position="8"/>
        <end position="61"/>
    </location>
</feature>
<evidence type="ECO:0000259" key="1">
    <source>
        <dbReference type="Pfam" id="PF07484"/>
    </source>
</evidence>
<dbReference type="RefSeq" id="WP_307347544.1">
    <property type="nucleotide sequence ID" value="NZ_JAUSVS010000002.1"/>
</dbReference>
<dbReference type="SUPFAM" id="SSF88874">
    <property type="entry name" value="Receptor-binding domain of short tail fibre protein gp12"/>
    <property type="match status" value="1"/>
</dbReference>